<reference evidence="1" key="1">
    <citation type="journal article" date="2014" name="Int. J. Syst. Evol. Microbiol.">
        <title>Complete genome sequence of Corynebacterium casei LMG S-19264T (=DSM 44701T), isolated from a smear-ripened cheese.</title>
        <authorList>
            <consortium name="US DOE Joint Genome Institute (JGI-PGF)"/>
            <person name="Walter F."/>
            <person name="Albersmeier A."/>
            <person name="Kalinowski J."/>
            <person name="Ruckert C."/>
        </authorList>
    </citation>
    <scope>NUCLEOTIDE SEQUENCE</scope>
    <source>
        <strain evidence="1">JCM 5069</strain>
    </source>
</reference>
<evidence type="ECO:0008006" key="3">
    <source>
        <dbReference type="Google" id="ProtNLM"/>
    </source>
</evidence>
<dbReference type="Gene3D" id="3.30.530.20">
    <property type="match status" value="1"/>
</dbReference>
<accession>A0A919FNM5</accession>
<dbReference type="CDD" id="cd07812">
    <property type="entry name" value="SRPBCC"/>
    <property type="match status" value="1"/>
</dbReference>
<sequence>MGADGPERPARHAEGGRTVDVQDGVVIGGGAVRGGGQSGVARDGVTGARVDVEGEFGVSPERLWDVLTDVTRIGEFSPECVGGAWVDEQRPGPRAGASFRGRNRFADDHVVEVHCVVTRAERPGAFAWVVLDRSEDPASPGSLWSYELRPGATPGSTLVRHSFEHGPGDTGARRQPEAFPERLEQLRAHMTRTLAAMAAAAA</sequence>
<evidence type="ECO:0000313" key="2">
    <source>
        <dbReference type="Proteomes" id="UP000603708"/>
    </source>
</evidence>
<name>A0A919FNM5_9ACTN</name>
<evidence type="ECO:0000313" key="1">
    <source>
        <dbReference type="EMBL" id="GHH69443.1"/>
    </source>
</evidence>
<dbReference type="InterPro" id="IPR019587">
    <property type="entry name" value="Polyketide_cyclase/dehydratase"/>
</dbReference>
<dbReference type="Pfam" id="PF10604">
    <property type="entry name" value="Polyketide_cyc2"/>
    <property type="match status" value="1"/>
</dbReference>
<gene>
    <name evidence="1" type="ORF">GCM10018793_01890</name>
</gene>
<reference evidence="1" key="2">
    <citation type="submission" date="2020-09" db="EMBL/GenBank/DDBJ databases">
        <authorList>
            <person name="Sun Q."/>
            <person name="Ohkuma M."/>
        </authorList>
    </citation>
    <scope>NUCLEOTIDE SEQUENCE</scope>
    <source>
        <strain evidence="1">JCM 5069</strain>
    </source>
</reference>
<organism evidence="1 2">
    <name type="scientific">Streptomyces sulfonofaciens</name>
    <dbReference type="NCBI Taxonomy" id="68272"/>
    <lineage>
        <taxon>Bacteria</taxon>
        <taxon>Bacillati</taxon>
        <taxon>Actinomycetota</taxon>
        <taxon>Actinomycetes</taxon>
        <taxon>Kitasatosporales</taxon>
        <taxon>Streptomycetaceae</taxon>
        <taxon>Streptomyces</taxon>
    </lineage>
</organism>
<dbReference type="Proteomes" id="UP000603708">
    <property type="component" value="Unassembled WGS sequence"/>
</dbReference>
<proteinExistence type="predicted"/>
<keyword evidence="2" id="KW-1185">Reference proteome</keyword>
<protein>
    <recommendedName>
        <fullName evidence="3">SRPBCC family protein</fullName>
    </recommendedName>
</protein>
<dbReference type="AlphaFoldDB" id="A0A919FNM5"/>
<dbReference type="EMBL" id="BNCD01000001">
    <property type="protein sequence ID" value="GHH69443.1"/>
    <property type="molecule type" value="Genomic_DNA"/>
</dbReference>
<comment type="caution">
    <text evidence="1">The sequence shown here is derived from an EMBL/GenBank/DDBJ whole genome shotgun (WGS) entry which is preliminary data.</text>
</comment>
<dbReference type="InterPro" id="IPR023393">
    <property type="entry name" value="START-like_dom_sf"/>
</dbReference>
<dbReference type="SUPFAM" id="SSF55961">
    <property type="entry name" value="Bet v1-like"/>
    <property type="match status" value="1"/>
</dbReference>